<feature type="compositionally biased region" description="Low complexity" evidence="1">
    <location>
        <begin position="32"/>
        <end position="50"/>
    </location>
</feature>
<reference evidence="4" key="1">
    <citation type="journal article" date="2019" name="Int. J. Syst. Evol. Microbiol.">
        <title>The Global Catalogue of Microorganisms (GCM) 10K type strain sequencing project: providing services to taxonomists for standard genome sequencing and annotation.</title>
        <authorList>
            <consortium name="The Broad Institute Genomics Platform"/>
            <consortium name="The Broad Institute Genome Sequencing Center for Infectious Disease"/>
            <person name="Wu L."/>
            <person name="Ma J."/>
        </authorList>
    </citation>
    <scope>NUCLEOTIDE SEQUENCE [LARGE SCALE GENOMIC DNA]</scope>
    <source>
        <strain evidence="4">JCM 17440</strain>
    </source>
</reference>
<dbReference type="RefSeq" id="WP_344898905.1">
    <property type="nucleotide sequence ID" value="NZ_BAABAS010000011.1"/>
</dbReference>
<dbReference type="EMBL" id="BAABAS010000011">
    <property type="protein sequence ID" value="GAA4234843.1"/>
    <property type="molecule type" value="Genomic_DNA"/>
</dbReference>
<proteinExistence type="predicted"/>
<feature type="region of interest" description="Disordered" evidence="1">
    <location>
        <begin position="119"/>
        <end position="148"/>
    </location>
</feature>
<evidence type="ECO:0000256" key="2">
    <source>
        <dbReference type="SAM" id="Phobius"/>
    </source>
</evidence>
<organism evidence="3 4">
    <name type="scientific">Actinomadura meridiana</name>
    <dbReference type="NCBI Taxonomy" id="559626"/>
    <lineage>
        <taxon>Bacteria</taxon>
        <taxon>Bacillati</taxon>
        <taxon>Actinomycetota</taxon>
        <taxon>Actinomycetes</taxon>
        <taxon>Streptosporangiales</taxon>
        <taxon>Thermomonosporaceae</taxon>
        <taxon>Actinomadura</taxon>
    </lineage>
</organism>
<keyword evidence="2" id="KW-0472">Membrane</keyword>
<protein>
    <submittedName>
        <fullName evidence="3">Uncharacterized protein</fullName>
    </submittedName>
</protein>
<accession>A0ABP8C734</accession>
<keyword evidence="4" id="KW-1185">Reference proteome</keyword>
<keyword evidence="2" id="KW-0812">Transmembrane</keyword>
<evidence type="ECO:0000313" key="4">
    <source>
        <dbReference type="Proteomes" id="UP001501710"/>
    </source>
</evidence>
<keyword evidence="2" id="KW-1133">Transmembrane helix</keyword>
<feature type="transmembrane region" description="Helical" evidence="2">
    <location>
        <begin position="92"/>
        <end position="112"/>
    </location>
</feature>
<feature type="region of interest" description="Disordered" evidence="1">
    <location>
        <begin position="28"/>
        <end position="89"/>
    </location>
</feature>
<name>A0ABP8C734_9ACTN</name>
<sequence length="275" mass="28724">MRCPGCGYDTTPALPRCTRCNALLNAPGGHESAPYQAPSPYQPPSSYQPVSPYPPPMPPPSDEESTRLAPEPWSEPAIWQPPAPPRKSKTPYVLAAAGTVALLLLAIGIVFWPKGGSDPSADPAHGGAGGGAASAPQTRSETPSGDLDKQAGAVDALLTEMATTRTELGTVVVGGCETDALTRVLDARRAQLEKARALDVSAITGGTEMRDALVRALEASSESNQRYVDVSPGCPSDSEVADVNQRASDAKDEFIGLWNPVAQRAGLQVRTADDI</sequence>
<evidence type="ECO:0000313" key="3">
    <source>
        <dbReference type="EMBL" id="GAA4234843.1"/>
    </source>
</evidence>
<comment type="caution">
    <text evidence="3">The sequence shown here is derived from an EMBL/GenBank/DDBJ whole genome shotgun (WGS) entry which is preliminary data.</text>
</comment>
<feature type="compositionally biased region" description="Pro residues" evidence="1">
    <location>
        <begin position="51"/>
        <end position="60"/>
    </location>
</feature>
<dbReference type="Proteomes" id="UP001501710">
    <property type="component" value="Unassembled WGS sequence"/>
</dbReference>
<gene>
    <name evidence="3" type="ORF">GCM10022254_40690</name>
</gene>
<evidence type="ECO:0000256" key="1">
    <source>
        <dbReference type="SAM" id="MobiDB-lite"/>
    </source>
</evidence>